<dbReference type="HAMAP" id="MF_00434">
    <property type="entry name" value="Pterin_4_alpha"/>
    <property type="match status" value="1"/>
</dbReference>
<evidence type="ECO:0000256" key="1">
    <source>
        <dbReference type="ARBA" id="ARBA00001554"/>
    </source>
</evidence>
<dbReference type="AlphaFoldDB" id="A0A084U6Q2"/>
<evidence type="ECO:0000256" key="3">
    <source>
        <dbReference type="ARBA" id="ARBA00023239"/>
    </source>
</evidence>
<dbReference type="STRING" id="472175.EL18_02891"/>
<keyword evidence="3 4" id="KW-0456">Lyase</keyword>
<dbReference type="PATRIC" id="fig|472175.3.peg.2885"/>
<name>A0A084U6Q2_9HYPH</name>
<evidence type="ECO:0000256" key="2">
    <source>
        <dbReference type="ARBA" id="ARBA00006472"/>
    </source>
</evidence>
<dbReference type="PANTHER" id="PTHR12599:SF0">
    <property type="entry name" value="PTERIN-4-ALPHA-CARBINOLAMINE DEHYDRATASE"/>
    <property type="match status" value="1"/>
</dbReference>
<proteinExistence type="inferred from homology"/>
<dbReference type="Proteomes" id="UP000053675">
    <property type="component" value="Unassembled WGS sequence"/>
</dbReference>
<dbReference type="Gene3D" id="3.30.1360.20">
    <property type="entry name" value="Transcriptional coactivator/pterin dehydratase"/>
    <property type="match status" value="1"/>
</dbReference>
<sequence length="97" mass="10893">MTVEKLDPKTAKEKLSELDGWEVETAGDAIVRGFRFSDFSAAFAFMTRVALIAEKMDHHPEWKNVYNRVDIRLTTHDAGGLSTRDIAMAQAIDRIAP</sequence>
<evidence type="ECO:0000256" key="4">
    <source>
        <dbReference type="HAMAP-Rule" id="MF_00434"/>
    </source>
</evidence>
<dbReference type="InterPro" id="IPR036428">
    <property type="entry name" value="PCD_sf"/>
</dbReference>
<accession>A0A084U6Q2</accession>
<dbReference type="NCBIfam" id="NF002018">
    <property type="entry name" value="PRK00823.1-3"/>
    <property type="match status" value="1"/>
</dbReference>
<dbReference type="OrthoDB" id="9794987at2"/>
<dbReference type="EMBL" id="JMQM01000002">
    <property type="protein sequence ID" value="KFB08638.1"/>
    <property type="molecule type" value="Genomic_DNA"/>
</dbReference>
<dbReference type="eggNOG" id="COG2154">
    <property type="taxonomic scope" value="Bacteria"/>
</dbReference>
<dbReference type="RefSeq" id="WP_036485643.1">
    <property type="nucleotide sequence ID" value="NZ_JMQM01000002.1"/>
</dbReference>
<dbReference type="CDD" id="cd00914">
    <property type="entry name" value="PCD_DCoH_subfamily_b"/>
    <property type="match status" value="1"/>
</dbReference>
<keyword evidence="6" id="KW-1185">Reference proteome</keyword>
<dbReference type="Pfam" id="PF01329">
    <property type="entry name" value="Pterin_4a"/>
    <property type="match status" value="1"/>
</dbReference>
<dbReference type="InterPro" id="IPR001533">
    <property type="entry name" value="Pterin_deHydtase"/>
</dbReference>
<dbReference type="EC" id="4.2.1.96" evidence="4"/>
<organism evidence="5 6">
    <name type="scientific">Nitratireductor basaltis</name>
    <dbReference type="NCBI Taxonomy" id="472175"/>
    <lineage>
        <taxon>Bacteria</taxon>
        <taxon>Pseudomonadati</taxon>
        <taxon>Pseudomonadota</taxon>
        <taxon>Alphaproteobacteria</taxon>
        <taxon>Hyphomicrobiales</taxon>
        <taxon>Phyllobacteriaceae</taxon>
        <taxon>Nitratireductor</taxon>
    </lineage>
</organism>
<dbReference type="PANTHER" id="PTHR12599">
    <property type="entry name" value="PTERIN-4-ALPHA-CARBINOLAMINE DEHYDRATASE"/>
    <property type="match status" value="1"/>
</dbReference>
<comment type="catalytic activity">
    <reaction evidence="1 4">
        <text>(4aS,6R)-4a-hydroxy-L-erythro-5,6,7,8-tetrahydrobiopterin = (6R)-L-erythro-6,7-dihydrobiopterin + H2O</text>
        <dbReference type="Rhea" id="RHEA:11920"/>
        <dbReference type="ChEBI" id="CHEBI:15377"/>
        <dbReference type="ChEBI" id="CHEBI:15642"/>
        <dbReference type="ChEBI" id="CHEBI:43120"/>
        <dbReference type="EC" id="4.2.1.96"/>
    </reaction>
</comment>
<comment type="similarity">
    <text evidence="2 4">Belongs to the pterin-4-alpha-carbinolamine dehydratase family.</text>
</comment>
<comment type="caution">
    <text evidence="5">The sequence shown here is derived from an EMBL/GenBank/DDBJ whole genome shotgun (WGS) entry which is preliminary data.</text>
</comment>
<reference evidence="5 6" key="1">
    <citation type="submission" date="2014-05" db="EMBL/GenBank/DDBJ databases">
        <title>Draft Genome Sequence of Nitratireductor basaltis Strain UMTGB225, A Marine Bacterium Isolated from Green Barrel Tunicate.</title>
        <authorList>
            <person name="Gan H.Y."/>
        </authorList>
    </citation>
    <scope>NUCLEOTIDE SEQUENCE [LARGE SCALE GENOMIC DNA]</scope>
    <source>
        <strain evidence="5 6">UMTGB225</strain>
    </source>
</reference>
<dbReference type="GO" id="GO:0008124">
    <property type="term" value="F:4-alpha-hydroxytetrahydrobiopterin dehydratase activity"/>
    <property type="evidence" value="ECO:0007669"/>
    <property type="project" value="UniProtKB-UniRule"/>
</dbReference>
<dbReference type="SUPFAM" id="SSF55248">
    <property type="entry name" value="PCD-like"/>
    <property type="match status" value="1"/>
</dbReference>
<dbReference type="NCBIfam" id="NF002017">
    <property type="entry name" value="PRK00823.1-2"/>
    <property type="match status" value="1"/>
</dbReference>
<evidence type="ECO:0000313" key="5">
    <source>
        <dbReference type="EMBL" id="KFB08638.1"/>
    </source>
</evidence>
<dbReference type="GO" id="GO:0006729">
    <property type="term" value="P:tetrahydrobiopterin biosynthetic process"/>
    <property type="evidence" value="ECO:0007669"/>
    <property type="project" value="InterPro"/>
</dbReference>
<gene>
    <name evidence="5" type="ORF">EL18_02891</name>
</gene>
<evidence type="ECO:0000313" key="6">
    <source>
        <dbReference type="Proteomes" id="UP000053675"/>
    </source>
</evidence>
<protein>
    <recommendedName>
        <fullName evidence="4">Putative pterin-4-alpha-carbinolamine dehydratase</fullName>
        <shortName evidence="4">PHS</shortName>
        <ecNumber evidence="4">4.2.1.96</ecNumber>
    </recommendedName>
    <alternativeName>
        <fullName evidence="4">4-alpha-hydroxy-tetrahydropterin dehydratase</fullName>
    </alternativeName>
    <alternativeName>
        <fullName evidence="4">Pterin carbinolamine dehydratase</fullName>
        <shortName evidence="4">PCD</shortName>
    </alternativeName>
</protein>